<evidence type="ECO:0000313" key="1">
    <source>
        <dbReference type="EMBL" id="CAB1460699.1"/>
    </source>
</evidence>
<sequence>MKGPFDSGAGRVEDCLLASNHVSVSPASNAQSVSSISTNRRAVESRRSVSAIRKQIRVSVLPACDVARKVTLSVQPMGIFSDRRIHRCPPPTFRRYTFYFHTF</sequence>
<proteinExistence type="predicted"/>
<organism evidence="1 2">
    <name type="scientific">Pleuronectes platessa</name>
    <name type="common">European plaice</name>
    <dbReference type="NCBI Taxonomy" id="8262"/>
    <lineage>
        <taxon>Eukaryota</taxon>
        <taxon>Metazoa</taxon>
        <taxon>Chordata</taxon>
        <taxon>Craniata</taxon>
        <taxon>Vertebrata</taxon>
        <taxon>Euteleostomi</taxon>
        <taxon>Actinopterygii</taxon>
        <taxon>Neopterygii</taxon>
        <taxon>Teleostei</taxon>
        <taxon>Neoteleostei</taxon>
        <taxon>Acanthomorphata</taxon>
        <taxon>Carangaria</taxon>
        <taxon>Pleuronectiformes</taxon>
        <taxon>Pleuronectoidei</taxon>
        <taxon>Pleuronectidae</taxon>
        <taxon>Pleuronectes</taxon>
    </lineage>
</organism>
<accession>A0A9N7W0D8</accession>
<dbReference type="Proteomes" id="UP001153269">
    <property type="component" value="Unassembled WGS sequence"/>
</dbReference>
<dbReference type="AlphaFoldDB" id="A0A9N7W0D8"/>
<comment type="caution">
    <text evidence="1">The sequence shown here is derived from an EMBL/GenBank/DDBJ whole genome shotgun (WGS) entry which is preliminary data.</text>
</comment>
<evidence type="ECO:0000313" key="2">
    <source>
        <dbReference type="Proteomes" id="UP001153269"/>
    </source>
</evidence>
<dbReference type="EMBL" id="CADEAL010004490">
    <property type="protein sequence ID" value="CAB1460699.1"/>
    <property type="molecule type" value="Genomic_DNA"/>
</dbReference>
<protein>
    <submittedName>
        <fullName evidence="1">Uncharacterized protein</fullName>
    </submittedName>
</protein>
<gene>
    <name evidence="1" type="ORF">PLEPLA_LOCUS48571</name>
</gene>
<reference evidence="1" key="1">
    <citation type="submission" date="2020-03" db="EMBL/GenBank/DDBJ databases">
        <authorList>
            <person name="Weist P."/>
        </authorList>
    </citation>
    <scope>NUCLEOTIDE SEQUENCE</scope>
</reference>
<keyword evidence="2" id="KW-1185">Reference proteome</keyword>
<name>A0A9N7W0D8_PLEPL</name>